<gene>
    <name evidence="3" type="ORF">ABB55_19405</name>
</gene>
<keyword evidence="4" id="KW-1185">Reference proteome</keyword>
<dbReference type="InterPro" id="IPR013321">
    <property type="entry name" value="Arc_rbn_hlx_hlx"/>
</dbReference>
<dbReference type="RefSeq" id="WP_054360280.1">
    <property type="nucleotide sequence ID" value="NZ_LJYW01000001.1"/>
</dbReference>
<evidence type="ECO:0000313" key="4">
    <source>
        <dbReference type="Proteomes" id="UP000048984"/>
    </source>
</evidence>
<reference evidence="3 4" key="1">
    <citation type="submission" date="2015-09" db="EMBL/GenBank/DDBJ databases">
        <authorList>
            <person name="Jackson K.R."/>
            <person name="Lunt B.L."/>
            <person name="Fisher J.N.B."/>
            <person name="Gardner A.V."/>
            <person name="Bailey M.E."/>
            <person name="Deus L.M."/>
            <person name="Earl A.S."/>
            <person name="Gibby P.D."/>
            <person name="Hartmann K.A."/>
            <person name="Liu J.E."/>
            <person name="Manci A.M."/>
            <person name="Nielsen D.A."/>
            <person name="Solomon M.B."/>
            <person name="Breakwell D.P."/>
            <person name="Burnett S.H."/>
            <person name="Grose J.H."/>
        </authorList>
    </citation>
    <scope>NUCLEOTIDE SEQUENCE [LARGE SCALE GENOMIC DNA]</scope>
    <source>
        <strain evidence="3 4">16</strain>
    </source>
</reference>
<organism evidence="3 4">
    <name type="scientific">Prosthecodimorpha hirschii</name>
    <dbReference type="NCBI Taxonomy" id="665126"/>
    <lineage>
        <taxon>Bacteria</taxon>
        <taxon>Pseudomonadati</taxon>
        <taxon>Pseudomonadota</taxon>
        <taxon>Alphaproteobacteria</taxon>
        <taxon>Hyphomicrobiales</taxon>
        <taxon>Ancalomicrobiaceae</taxon>
        <taxon>Prosthecodimorpha</taxon>
    </lineage>
</organism>
<reference evidence="3 4" key="2">
    <citation type="submission" date="2015-10" db="EMBL/GenBank/DDBJ databases">
        <title>Draft Genome Sequence of Prosthecomicrobium hirschii ATCC 27832.</title>
        <authorList>
            <person name="Daniel J."/>
            <person name="Givan S.A."/>
            <person name="Brun Y.V."/>
            <person name="Brown P.J."/>
        </authorList>
    </citation>
    <scope>NUCLEOTIDE SEQUENCE [LARGE SCALE GENOMIC DNA]</scope>
    <source>
        <strain evidence="3 4">16</strain>
    </source>
</reference>
<accession>A0A0P6WHC7</accession>
<dbReference type="Gene3D" id="1.10.1220.10">
    <property type="entry name" value="Met repressor-like"/>
    <property type="match status" value="1"/>
</dbReference>
<sequence length="78" mass="8618">MGDLLIRGLDPETEARLAARAKANRRSISAEAADILSLAIDLPDMSAGEAYRRLRERNGPVDFEPPPRTVEAPRVDFE</sequence>
<evidence type="ECO:0000259" key="2">
    <source>
        <dbReference type="Pfam" id="PF22513"/>
    </source>
</evidence>
<dbReference type="EMBL" id="LJYW01000001">
    <property type="protein sequence ID" value="KPL54114.1"/>
    <property type="molecule type" value="Genomic_DNA"/>
</dbReference>
<dbReference type="InterPro" id="IPR053853">
    <property type="entry name" value="FitA-like_RHH"/>
</dbReference>
<name>A0A0P6WHC7_9HYPH</name>
<proteinExistence type="predicted"/>
<dbReference type="AlphaFoldDB" id="A0A0P6WHC7"/>
<comment type="caution">
    <text evidence="3">The sequence shown here is derived from an EMBL/GenBank/DDBJ whole genome shotgun (WGS) entry which is preliminary data.</text>
</comment>
<dbReference type="InterPro" id="IPR010985">
    <property type="entry name" value="Ribbon_hlx_hlx"/>
</dbReference>
<evidence type="ECO:0000313" key="3">
    <source>
        <dbReference type="EMBL" id="KPL54114.1"/>
    </source>
</evidence>
<dbReference type="GO" id="GO:0006355">
    <property type="term" value="P:regulation of DNA-templated transcription"/>
    <property type="evidence" value="ECO:0007669"/>
    <property type="project" value="InterPro"/>
</dbReference>
<dbReference type="Proteomes" id="UP000048984">
    <property type="component" value="Unassembled WGS sequence"/>
</dbReference>
<protein>
    <recommendedName>
        <fullName evidence="2">Antitoxin FitA-like ribbon-helix-helix domain-containing protein</fullName>
    </recommendedName>
</protein>
<dbReference type="STRING" id="665126.ABB55_19405"/>
<feature type="domain" description="Antitoxin FitA-like ribbon-helix-helix" evidence="2">
    <location>
        <begin position="4"/>
        <end position="39"/>
    </location>
</feature>
<evidence type="ECO:0000256" key="1">
    <source>
        <dbReference type="SAM" id="MobiDB-lite"/>
    </source>
</evidence>
<dbReference type="SUPFAM" id="SSF47598">
    <property type="entry name" value="Ribbon-helix-helix"/>
    <property type="match status" value="1"/>
</dbReference>
<dbReference type="Pfam" id="PF22513">
    <property type="entry name" value="FitA-like_RHH"/>
    <property type="match status" value="1"/>
</dbReference>
<feature type="region of interest" description="Disordered" evidence="1">
    <location>
        <begin position="57"/>
        <end position="78"/>
    </location>
</feature>